<dbReference type="Proteomes" id="UP000199233">
    <property type="component" value="Unassembled WGS sequence"/>
</dbReference>
<evidence type="ECO:0000313" key="2">
    <source>
        <dbReference type="EMBL" id="SEQ30675.1"/>
    </source>
</evidence>
<sequence>MNLAELESRLQKLEDAEAIRQLKSRYFFACDRKDPQTVRSCFIDGPMLIDYGAVGRFDNADALVALYTEVGCHDYMVEMHHGANAQIEVHDGERASGRWSLHYFLINTKTKSCTQLGGQYEDEYRKIGAQWKISRTQFLATSTLVLDINEALAKILFAGRAPGA</sequence>
<evidence type="ECO:0000259" key="1">
    <source>
        <dbReference type="Pfam" id="PF13577"/>
    </source>
</evidence>
<proteinExistence type="predicted"/>
<dbReference type="EMBL" id="FOFS01000005">
    <property type="protein sequence ID" value="SEQ30675.1"/>
    <property type="molecule type" value="Genomic_DNA"/>
</dbReference>
<dbReference type="SUPFAM" id="SSF54427">
    <property type="entry name" value="NTF2-like"/>
    <property type="match status" value="1"/>
</dbReference>
<dbReference type="STRING" id="489703.SAMN04488038_105200"/>
<name>A0A1H9EYE5_9GAMM</name>
<gene>
    <name evidence="2" type="ORF">SAMN04488038_105200</name>
</gene>
<keyword evidence="3" id="KW-1185">Reference proteome</keyword>
<reference evidence="2 3" key="1">
    <citation type="submission" date="2016-10" db="EMBL/GenBank/DDBJ databases">
        <authorList>
            <person name="de Groot N.N."/>
        </authorList>
    </citation>
    <scope>NUCLEOTIDE SEQUENCE [LARGE SCALE GENOMIC DNA]</scope>
    <source>
        <strain evidence="2 3">DSM 25927</strain>
    </source>
</reference>
<dbReference type="RefSeq" id="WP_093284309.1">
    <property type="nucleotide sequence ID" value="NZ_FOFS01000005.1"/>
</dbReference>
<accession>A0A1H9EYE5</accession>
<dbReference type="Gene3D" id="3.10.450.50">
    <property type="match status" value="1"/>
</dbReference>
<feature type="domain" description="SnoaL-like" evidence="1">
    <location>
        <begin position="11"/>
        <end position="136"/>
    </location>
</feature>
<dbReference type="InterPro" id="IPR037401">
    <property type="entry name" value="SnoaL-like"/>
</dbReference>
<dbReference type="OrthoDB" id="4571298at2"/>
<organism evidence="2 3">
    <name type="scientific">Solimonas aquatica</name>
    <dbReference type="NCBI Taxonomy" id="489703"/>
    <lineage>
        <taxon>Bacteria</taxon>
        <taxon>Pseudomonadati</taxon>
        <taxon>Pseudomonadota</taxon>
        <taxon>Gammaproteobacteria</taxon>
        <taxon>Nevskiales</taxon>
        <taxon>Nevskiaceae</taxon>
        <taxon>Solimonas</taxon>
    </lineage>
</organism>
<protein>
    <submittedName>
        <fullName evidence="2">SnoaL-like domain-containing protein</fullName>
    </submittedName>
</protein>
<dbReference type="AlphaFoldDB" id="A0A1H9EYE5"/>
<dbReference type="InterPro" id="IPR032710">
    <property type="entry name" value="NTF2-like_dom_sf"/>
</dbReference>
<evidence type="ECO:0000313" key="3">
    <source>
        <dbReference type="Proteomes" id="UP000199233"/>
    </source>
</evidence>
<dbReference type="Pfam" id="PF13577">
    <property type="entry name" value="SnoaL_4"/>
    <property type="match status" value="1"/>
</dbReference>